<evidence type="ECO:0000313" key="1">
    <source>
        <dbReference type="EMBL" id="BEP29192.1"/>
    </source>
</evidence>
<keyword evidence="2" id="KW-1185">Reference proteome</keyword>
<reference evidence="1 2" key="1">
    <citation type="submission" date="2023-08" db="EMBL/GenBank/DDBJ databases">
        <title>Helicovermis profunda gen. nov., sp. nov., a novel mesophilic, fermentative bacterium within the Bacillota from a deep-sea hydrothermal vent chimney.</title>
        <authorList>
            <person name="Miyazaki U."/>
            <person name="Mizutani D."/>
            <person name="Hashimoto Y."/>
            <person name="Tame A."/>
            <person name="Sawayama S."/>
            <person name="Miyazaki J."/>
            <person name="Takai K."/>
            <person name="Nakagawa S."/>
        </authorList>
    </citation>
    <scope>NUCLEOTIDE SEQUENCE [LARGE SCALE GENOMIC DNA]</scope>
    <source>
        <strain evidence="1 2">S502</strain>
    </source>
</reference>
<proteinExistence type="predicted"/>
<evidence type="ECO:0000313" key="2">
    <source>
        <dbReference type="Proteomes" id="UP001321786"/>
    </source>
</evidence>
<dbReference type="KEGG" id="hprf:HLPR_15230"/>
<organism evidence="1 2">
    <name type="scientific">Helicovermis profundi</name>
    <dbReference type="NCBI Taxonomy" id="3065157"/>
    <lineage>
        <taxon>Bacteria</taxon>
        <taxon>Bacillati</taxon>
        <taxon>Bacillota</taxon>
        <taxon>Clostridia</taxon>
        <taxon>Helicovermis</taxon>
    </lineage>
</organism>
<accession>A0AAU9EER5</accession>
<dbReference type="AlphaFoldDB" id="A0AAU9EER5"/>
<dbReference type="EMBL" id="AP028654">
    <property type="protein sequence ID" value="BEP29192.1"/>
    <property type="molecule type" value="Genomic_DNA"/>
</dbReference>
<gene>
    <name evidence="1" type="ORF">HLPR_15230</name>
</gene>
<sequence>MIEKIYEVYNPIVKKFSKNIANITDINNLSAPHIPGIGTEYMNAKLRICYLGIDTLGWISIEEAMNNYDYYIGKTTVCLSNTDHIGQWSDNGKRSPFWRFVFNMQFRLNDMGYLGFETNLNIESNNKSLNAFAWGNTNALEKMATLNKKSKVIDKKKYNELKMETGIFDNISNFSYALNPDIYIVMNWGDRCGLEEFIGESNIVNREELNEYVWKLTLKDNRLLYWTLHPRGMSFKGGYKKYLEIILNSINNHKSHLNIT</sequence>
<dbReference type="RefSeq" id="WP_338534856.1">
    <property type="nucleotide sequence ID" value="NZ_AP028654.1"/>
</dbReference>
<protein>
    <submittedName>
        <fullName evidence="1">Uncharacterized protein</fullName>
    </submittedName>
</protein>
<dbReference type="Proteomes" id="UP001321786">
    <property type="component" value="Chromosome"/>
</dbReference>
<name>A0AAU9EER5_9FIRM</name>